<dbReference type="GO" id="GO:0005509">
    <property type="term" value="F:calcium ion binding"/>
    <property type="evidence" value="ECO:0007669"/>
    <property type="project" value="InterPro"/>
</dbReference>
<keyword evidence="12" id="KW-1185">Reference proteome</keyword>
<keyword evidence="11" id="KW-0326">Glycosidase</keyword>
<comment type="pathway">
    <text evidence="2">Protein modification; protein glycosylation.</text>
</comment>
<evidence type="ECO:0000313" key="13">
    <source>
        <dbReference type="WBParaSite" id="scaffold2865_cov266.g5571"/>
    </source>
</evidence>
<dbReference type="GO" id="GO:0004571">
    <property type="term" value="F:mannosyl-oligosaccharide 1,2-alpha-mannosidase activity"/>
    <property type="evidence" value="ECO:0007669"/>
    <property type="project" value="UniProtKB-EC"/>
</dbReference>
<dbReference type="GO" id="GO:0005783">
    <property type="term" value="C:endoplasmic reticulum"/>
    <property type="evidence" value="ECO:0007669"/>
    <property type="project" value="TreeGrafter"/>
</dbReference>
<comment type="cofactor">
    <cofactor evidence="1">
        <name>Ca(2+)</name>
        <dbReference type="ChEBI" id="CHEBI:29108"/>
    </cofactor>
</comment>
<dbReference type="PANTHER" id="PTHR11742">
    <property type="entry name" value="MANNOSYL-OLIGOSACCHARIDE ALPHA-1,2-MANNOSIDASE-RELATED"/>
    <property type="match status" value="1"/>
</dbReference>
<name>A0A915M6X5_MELJA</name>
<proteinExistence type="inferred from homology"/>
<dbReference type="Gene3D" id="1.50.10.10">
    <property type="match status" value="1"/>
</dbReference>
<keyword evidence="7 10" id="KW-1015">Disulfide bond</keyword>
<dbReference type="Pfam" id="PF01532">
    <property type="entry name" value="Glyco_hydro_47"/>
    <property type="match status" value="1"/>
</dbReference>
<accession>A0A915M6X5</accession>
<dbReference type="SUPFAM" id="SSF48225">
    <property type="entry name" value="Seven-hairpin glycosidases"/>
    <property type="match status" value="1"/>
</dbReference>
<evidence type="ECO:0000256" key="8">
    <source>
        <dbReference type="ARBA" id="ARBA00047669"/>
    </source>
</evidence>
<evidence type="ECO:0000256" key="9">
    <source>
        <dbReference type="ARBA" id="ARBA00048605"/>
    </source>
</evidence>
<keyword evidence="6" id="KW-0106">Calcium</keyword>
<keyword evidence="4" id="KW-0479">Metal-binding</keyword>
<sequence length="236" mass="26908">MENKVESDVNLRTGSRQQPSWSVDSSLAEIASLQLEFRDLARLVENDTYETLSFRVSEHIHDQPCNKQFGLCPMFISPTDGRFREPGTLTFGARADSYYEYLLKQWLQTGKTIDWLEKDYRRAMDSMQNKLWKGTVSGKLYFVGEQTTESTNSLIKFSPKMDHLVCFLAGTLALGTQHGMPSIHLEIAKNLSQTCQAMYENPTGLGPEIAWFNIVENEENKKTTDNEGRGYIKILC</sequence>
<evidence type="ECO:0000256" key="10">
    <source>
        <dbReference type="PIRSR" id="PIRSR601382-3"/>
    </source>
</evidence>
<dbReference type="PANTHER" id="PTHR11742:SF55">
    <property type="entry name" value="ENDOPLASMIC RETICULUM MANNOSYL-OLIGOSACCHARIDE 1,2-ALPHA-MANNOSIDASE"/>
    <property type="match status" value="1"/>
</dbReference>
<dbReference type="InterPro" id="IPR012341">
    <property type="entry name" value="6hp_glycosidase-like_sf"/>
</dbReference>
<evidence type="ECO:0000256" key="7">
    <source>
        <dbReference type="ARBA" id="ARBA00023157"/>
    </source>
</evidence>
<reference evidence="13" key="1">
    <citation type="submission" date="2022-11" db="UniProtKB">
        <authorList>
            <consortium name="WormBaseParasite"/>
        </authorList>
    </citation>
    <scope>IDENTIFICATION</scope>
</reference>
<evidence type="ECO:0000256" key="6">
    <source>
        <dbReference type="ARBA" id="ARBA00022837"/>
    </source>
</evidence>
<dbReference type="Proteomes" id="UP000887561">
    <property type="component" value="Unplaced"/>
</dbReference>
<keyword evidence="5 11" id="KW-0378">Hydrolase</keyword>
<evidence type="ECO:0000256" key="1">
    <source>
        <dbReference type="ARBA" id="ARBA00001913"/>
    </source>
</evidence>
<comment type="catalytic activity">
    <reaction evidence="8">
        <text>N(4)-(alpha-D-Man-(1-&gt;2)-alpha-D-Man-(1-&gt;2)-alpha-D-Man-(1-&gt;3)-[alpha-D-Man-(1-&gt;3)-[alpha-D-Man-(1-&gt;2)-alpha-D-Man-(1-&gt;6)]-alpha-D-Man-(1-&gt;6)]-beta-D-Man-(1-&gt;4)-beta-D-GlcNAc-(1-&gt;4)-beta-D-GlcNAc)-L-asparaginyl-[protein] (N-glucan mannose isomer 8A1,2,3B1,3) + 3 H2O = N(4)-(alpha-D-Man-(1-&gt;3)-[alpha-D-Man-(1-&gt;3)-[alpha-D-Man-(1-&gt;6)]-alpha-D-Man-(1-&gt;6)]-beta-D-Man-(1-&gt;4)-beta-D-GlcNAc-(1-&gt;4)-beta-D-GlcNAc)-L-asparaginyl-[protein] (N-glucan mannose isomer 5A1,2) + 3 beta-D-mannose</text>
        <dbReference type="Rhea" id="RHEA:56028"/>
        <dbReference type="Rhea" id="RHEA-COMP:14358"/>
        <dbReference type="Rhea" id="RHEA-COMP:14367"/>
        <dbReference type="ChEBI" id="CHEBI:15377"/>
        <dbReference type="ChEBI" id="CHEBI:28563"/>
        <dbReference type="ChEBI" id="CHEBI:59087"/>
        <dbReference type="ChEBI" id="CHEBI:60628"/>
        <dbReference type="EC" id="3.2.1.113"/>
    </reaction>
</comment>
<evidence type="ECO:0000256" key="5">
    <source>
        <dbReference type="ARBA" id="ARBA00022801"/>
    </source>
</evidence>
<evidence type="ECO:0000256" key="4">
    <source>
        <dbReference type="ARBA" id="ARBA00022723"/>
    </source>
</evidence>
<dbReference type="InterPro" id="IPR036026">
    <property type="entry name" value="Seven-hairpin_glycosidases"/>
</dbReference>
<dbReference type="PRINTS" id="PR00747">
    <property type="entry name" value="GLYHDRLASE47"/>
</dbReference>
<evidence type="ECO:0000256" key="11">
    <source>
        <dbReference type="RuleBase" id="RU361193"/>
    </source>
</evidence>
<evidence type="ECO:0000313" key="12">
    <source>
        <dbReference type="Proteomes" id="UP000887561"/>
    </source>
</evidence>
<comment type="catalytic activity">
    <reaction evidence="9">
        <text>N(4)-(alpha-D-Man-(1-&gt;2)-alpha-D-Man-(1-&gt;2)-alpha-D-Man-(1-&gt;3)-[alpha-D-Man-(1-&gt;2)-alpha-D-Man-(1-&gt;3)-[alpha-D-Man-(1-&gt;2)-alpha-D-Man-(1-&gt;6)]-alpha-D-Man-(1-&gt;6)]-beta-D-Man-(1-&gt;4)-beta-D-GlcNAc-(1-&gt;4)-beta-D-GlcNAc)-L-asparaginyl-[protein] (N-glucan mannose isomer 9A1,2,3B1,2,3) + 4 H2O = N(4)-(alpha-D-Man-(1-&gt;3)-[alpha-D-Man-(1-&gt;3)-[alpha-D-Man-(1-&gt;6)]-alpha-D-Man-(1-&gt;6)]-beta-D-Man-(1-&gt;4)-beta-D-GlcNAc-(1-&gt;4)-beta-D-GlcNAc)-L-asparaginyl-[protein] (N-glucan mannose isomer 5A1,2) + 4 beta-D-mannose</text>
        <dbReference type="Rhea" id="RHEA:56008"/>
        <dbReference type="Rhea" id="RHEA-COMP:14356"/>
        <dbReference type="Rhea" id="RHEA-COMP:14367"/>
        <dbReference type="ChEBI" id="CHEBI:15377"/>
        <dbReference type="ChEBI" id="CHEBI:28563"/>
        <dbReference type="ChEBI" id="CHEBI:59087"/>
        <dbReference type="ChEBI" id="CHEBI:139493"/>
        <dbReference type="EC" id="3.2.1.113"/>
    </reaction>
</comment>
<protein>
    <recommendedName>
        <fullName evidence="11">alpha-1,2-Mannosidase</fullName>
        <ecNumber evidence="11">3.2.1.-</ecNumber>
    </recommendedName>
</protein>
<dbReference type="GO" id="GO:0005975">
    <property type="term" value="P:carbohydrate metabolic process"/>
    <property type="evidence" value="ECO:0007669"/>
    <property type="project" value="InterPro"/>
</dbReference>
<dbReference type="GO" id="GO:0016020">
    <property type="term" value="C:membrane"/>
    <property type="evidence" value="ECO:0007669"/>
    <property type="project" value="InterPro"/>
</dbReference>
<comment type="similarity">
    <text evidence="3 11">Belongs to the glycosyl hydrolase 47 family.</text>
</comment>
<dbReference type="EC" id="3.2.1.-" evidence="11"/>
<dbReference type="AlphaFoldDB" id="A0A915M6X5"/>
<evidence type="ECO:0000256" key="3">
    <source>
        <dbReference type="ARBA" id="ARBA00007658"/>
    </source>
</evidence>
<feature type="disulfide bond" evidence="10">
    <location>
        <begin position="166"/>
        <end position="195"/>
    </location>
</feature>
<evidence type="ECO:0000256" key="2">
    <source>
        <dbReference type="ARBA" id="ARBA00004922"/>
    </source>
</evidence>
<dbReference type="WBParaSite" id="scaffold2865_cov266.g5571">
    <property type="protein sequence ID" value="scaffold2865_cov266.g5571"/>
    <property type="gene ID" value="scaffold2865_cov266.g5571"/>
</dbReference>
<organism evidence="12 13">
    <name type="scientific">Meloidogyne javanica</name>
    <name type="common">Root-knot nematode worm</name>
    <dbReference type="NCBI Taxonomy" id="6303"/>
    <lineage>
        <taxon>Eukaryota</taxon>
        <taxon>Metazoa</taxon>
        <taxon>Ecdysozoa</taxon>
        <taxon>Nematoda</taxon>
        <taxon>Chromadorea</taxon>
        <taxon>Rhabditida</taxon>
        <taxon>Tylenchina</taxon>
        <taxon>Tylenchomorpha</taxon>
        <taxon>Tylenchoidea</taxon>
        <taxon>Meloidogynidae</taxon>
        <taxon>Meloidogyninae</taxon>
        <taxon>Meloidogyne</taxon>
        <taxon>Meloidogyne incognita group</taxon>
    </lineage>
</organism>
<dbReference type="InterPro" id="IPR001382">
    <property type="entry name" value="Glyco_hydro_47"/>
</dbReference>
<dbReference type="InterPro" id="IPR050749">
    <property type="entry name" value="Glycosyl_Hydrolase_47"/>
</dbReference>